<dbReference type="AlphaFoldDB" id="A0A5S5C8P4"/>
<dbReference type="InterPro" id="IPR052016">
    <property type="entry name" value="Bact_Sigma-Reg"/>
</dbReference>
<dbReference type="SUPFAM" id="SSF81606">
    <property type="entry name" value="PP2C-like"/>
    <property type="match status" value="1"/>
</dbReference>
<proteinExistence type="predicted"/>
<dbReference type="GO" id="GO:0016791">
    <property type="term" value="F:phosphatase activity"/>
    <property type="evidence" value="ECO:0007669"/>
    <property type="project" value="TreeGrafter"/>
</dbReference>
<keyword evidence="4" id="KW-0808">Transferase</keyword>
<feature type="transmembrane region" description="Helical" evidence="2">
    <location>
        <begin position="158"/>
        <end position="177"/>
    </location>
</feature>
<dbReference type="Gene3D" id="3.60.40.10">
    <property type="entry name" value="PPM-type phosphatase domain"/>
    <property type="match status" value="1"/>
</dbReference>
<dbReference type="InterPro" id="IPR001932">
    <property type="entry name" value="PPM-type_phosphatase-like_dom"/>
</dbReference>
<keyword evidence="4" id="KW-0418">Kinase</keyword>
<keyword evidence="5" id="KW-1185">Reference proteome</keyword>
<dbReference type="Pfam" id="PF13581">
    <property type="entry name" value="HATPase_c_2"/>
    <property type="match status" value="1"/>
</dbReference>
<evidence type="ECO:0000256" key="2">
    <source>
        <dbReference type="SAM" id="Phobius"/>
    </source>
</evidence>
<evidence type="ECO:0000313" key="5">
    <source>
        <dbReference type="Proteomes" id="UP000323257"/>
    </source>
</evidence>
<protein>
    <submittedName>
        <fullName evidence="4">Histidine kinase-like protein</fullName>
    </submittedName>
</protein>
<gene>
    <name evidence="4" type="ORF">BCM02_104456</name>
</gene>
<dbReference type="InterPro" id="IPR036890">
    <property type="entry name" value="HATPase_C_sf"/>
</dbReference>
<accession>A0A5S5C8P4</accession>
<feature type="transmembrane region" description="Helical" evidence="2">
    <location>
        <begin position="197"/>
        <end position="217"/>
    </location>
</feature>
<dbReference type="Gene3D" id="3.30.565.10">
    <property type="entry name" value="Histidine kinase-like ATPase, C-terminal domain"/>
    <property type="match status" value="1"/>
</dbReference>
<dbReference type="SMART" id="SM00331">
    <property type="entry name" value="PP2C_SIG"/>
    <property type="match status" value="1"/>
</dbReference>
<feature type="domain" description="PPM-type phosphatase" evidence="3">
    <location>
        <begin position="296"/>
        <end position="511"/>
    </location>
</feature>
<feature type="transmembrane region" description="Helical" evidence="2">
    <location>
        <begin position="38"/>
        <end position="58"/>
    </location>
</feature>
<dbReference type="SUPFAM" id="SSF55874">
    <property type="entry name" value="ATPase domain of HSP90 chaperone/DNA topoisomerase II/histidine kinase"/>
    <property type="match status" value="1"/>
</dbReference>
<dbReference type="PANTHER" id="PTHR43156:SF2">
    <property type="entry name" value="STAGE II SPORULATION PROTEIN E"/>
    <property type="match status" value="1"/>
</dbReference>
<keyword evidence="2" id="KW-0472">Membrane</keyword>
<keyword evidence="2" id="KW-1133">Transmembrane helix</keyword>
<feature type="transmembrane region" description="Helical" evidence="2">
    <location>
        <begin position="118"/>
        <end position="137"/>
    </location>
</feature>
<evidence type="ECO:0000256" key="1">
    <source>
        <dbReference type="ARBA" id="ARBA00022801"/>
    </source>
</evidence>
<reference evidence="4 5" key="1">
    <citation type="submission" date="2019-07" db="EMBL/GenBank/DDBJ databases">
        <title>Genomic Encyclopedia of Type Strains, Phase III (KMG-III): the genomes of soil and plant-associated and newly described type strains.</title>
        <authorList>
            <person name="Whitman W."/>
        </authorList>
    </citation>
    <scope>NUCLEOTIDE SEQUENCE [LARGE SCALE GENOMIC DNA]</scope>
    <source>
        <strain evidence="4 5">BL24</strain>
    </source>
</reference>
<organism evidence="4 5">
    <name type="scientific">Paenibacillus methanolicus</name>
    <dbReference type="NCBI Taxonomy" id="582686"/>
    <lineage>
        <taxon>Bacteria</taxon>
        <taxon>Bacillati</taxon>
        <taxon>Bacillota</taxon>
        <taxon>Bacilli</taxon>
        <taxon>Bacillales</taxon>
        <taxon>Paenibacillaceae</taxon>
        <taxon>Paenibacillus</taxon>
    </lineage>
</organism>
<dbReference type="InterPro" id="IPR003594">
    <property type="entry name" value="HATPase_dom"/>
</dbReference>
<dbReference type="GO" id="GO:0016301">
    <property type="term" value="F:kinase activity"/>
    <property type="evidence" value="ECO:0007669"/>
    <property type="project" value="UniProtKB-KW"/>
</dbReference>
<keyword evidence="2" id="KW-0812">Transmembrane</keyword>
<dbReference type="Proteomes" id="UP000323257">
    <property type="component" value="Unassembled WGS sequence"/>
</dbReference>
<dbReference type="CDD" id="cd16936">
    <property type="entry name" value="HATPase_RsbW-like"/>
    <property type="match status" value="1"/>
</dbReference>
<dbReference type="InterPro" id="IPR036457">
    <property type="entry name" value="PPM-type-like_dom_sf"/>
</dbReference>
<dbReference type="EMBL" id="VNHS01000004">
    <property type="protein sequence ID" value="TYP75775.1"/>
    <property type="molecule type" value="Genomic_DNA"/>
</dbReference>
<evidence type="ECO:0000313" key="4">
    <source>
        <dbReference type="EMBL" id="TYP75775.1"/>
    </source>
</evidence>
<name>A0A5S5C8P4_9BACL</name>
<evidence type="ECO:0000259" key="3">
    <source>
        <dbReference type="SMART" id="SM00331"/>
    </source>
</evidence>
<comment type="caution">
    <text evidence="4">The sequence shown here is derived from an EMBL/GenBank/DDBJ whole genome shotgun (WGS) entry which is preliminary data.</text>
</comment>
<keyword evidence="1" id="KW-0378">Hydrolase</keyword>
<dbReference type="PANTHER" id="PTHR43156">
    <property type="entry name" value="STAGE II SPORULATION PROTEIN E-RELATED"/>
    <property type="match status" value="1"/>
</dbReference>
<feature type="transmembrane region" description="Helical" evidence="2">
    <location>
        <begin position="87"/>
        <end position="106"/>
    </location>
</feature>
<dbReference type="Pfam" id="PF07228">
    <property type="entry name" value="SpoIIE"/>
    <property type="match status" value="1"/>
</dbReference>
<sequence>MRLFAAQAASVLAGLLIFTVKNHIVSHRLVPHVEGEGIPYPLVVVSLIIAALGIHLAWRLYTVRQLLGQQAEAESAVWKLLRYPYQLLASMLFAGLISIGVSVALGGDGDPVQTYADVLTGGIGMSLAMAVLLFVAVRGVLRETVLRLQREYGGGRSLPIIRPLLTTYLGAFLAAMLNVQQLMLIQSKQPGSLSLQAFIGAASIDAALGLSLAIFVTTRFRAEFRRMVRSLRELVMDEHPRVPRPKGDPEDEASDLALVFHELQARARQRFEQFERELRLANKVQQKLLPPGDMTIGSYRIAARSRPYHEVGGDFFDVLSLGPNRFAIMIGDVSGKGVPAALLMSALLMLFRAEIRRNGNPAEVMMRINEELCEALGEEGAVTMGIGVVDSVHDTLQYVSAGHLSPYIVSECGSVRALDCSSLPIGIDPETQYESIVHKLQPGDQFMLYTDGLIEAMDEAGRMYSFDGLEQELARWGLGGDLPARVDDWLGRMDAKYARDNDDRTIVVLELVHAYWLQAAEREAAAALHGALLDEMAPSRFYAHDWMLGSAQGTERMVAEQVGMLVSTFWPETVLGEDVQSAVSEGIMNAMEHGNRLRPGSVVAVQAQVGSRITVIRIYDSGGGFFPHVARNEEEMARKRESEDPRGWGLVLIDALSDYWATGRDERGFYLEIYFMRKTRA</sequence>